<evidence type="ECO:0000259" key="2">
    <source>
        <dbReference type="Pfam" id="PF00975"/>
    </source>
</evidence>
<keyword evidence="3" id="KW-0378">Hydrolase</keyword>
<dbReference type="Gene3D" id="3.40.50.1820">
    <property type="entry name" value="alpha/beta hydrolase"/>
    <property type="match status" value="1"/>
</dbReference>
<proteinExistence type="inferred from homology"/>
<accession>A0ABP5QXT7</accession>
<comment type="similarity">
    <text evidence="1">Belongs to the thioesterase family.</text>
</comment>
<dbReference type="InterPro" id="IPR029058">
    <property type="entry name" value="AB_hydrolase_fold"/>
</dbReference>
<reference evidence="4" key="1">
    <citation type="journal article" date="2019" name="Int. J. Syst. Evol. Microbiol.">
        <title>The Global Catalogue of Microorganisms (GCM) 10K type strain sequencing project: providing services to taxonomists for standard genome sequencing and annotation.</title>
        <authorList>
            <consortium name="The Broad Institute Genomics Platform"/>
            <consortium name="The Broad Institute Genome Sequencing Center for Infectious Disease"/>
            <person name="Wu L."/>
            <person name="Ma J."/>
        </authorList>
    </citation>
    <scope>NUCLEOTIDE SEQUENCE [LARGE SCALE GENOMIC DNA]</scope>
    <source>
        <strain evidence="4">JCM 7356</strain>
    </source>
</reference>
<dbReference type="Pfam" id="PF00975">
    <property type="entry name" value="Thioesterase"/>
    <property type="match status" value="1"/>
</dbReference>
<evidence type="ECO:0000256" key="1">
    <source>
        <dbReference type="ARBA" id="ARBA00007169"/>
    </source>
</evidence>
<comment type="caution">
    <text evidence="3">The sequence shown here is derived from an EMBL/GenBank/DDBJ whole genome shotgun (WGS) entry which is preliminary data.</text>
</comment>
<dbReference type="Proteomes" id="UP001500305">
    <property type="component" value="Unassembled WGS sequence"/>
</dbReference>
<dbReference type="SUPFAM" id="SSF53474">
    <property type="entry name" value="alpha/beta-Hydrolases"/>
    <property type="match status" value="1"/>
</dbReference>
<gene>
    <name evidence="3" type="ORF">GCM10010430_28390</name>
</gene>
<dbReference type="InterPro" id="IPR001031">
    <property type="entry name" value="Thioesterase"/>
</dbReference>
<name>A0ABP5QXT7_9ACTN</name>
<protein>
    <submittedName>
        <fullName evidence="3">Alpha/beta fold hydrolase</fullName>
    </submittedName>
</protein>
<dbReference type="GO" id="GO:0016787">
    <property type="term" value="F:hydrolase activity"/>
    <property type="evidence" value="ECO:0007669"/>
    <property type="project" value="UniProtKB-KW"/>
</dbReference>
<dbReference type="RefSeq" id="WP_344636703.1">
    <property type="nucleotide sequence ID" value="NZ_BAAATR010000010.1"/>
</dbReference>
<dbReference type="PANTHER" id="PTHR11487">
    <property type="entry name" value="THIOESTERASE"/>
    <property type="match status" value="1"/>
</dbReference>
<sequence length="259" mass="27867">MSTYPATATTSAHTGAWARSHTARPAARLRLLCFHPAGSGPSFFRDWPTLLPEDIEILPIQLPGRESRFAEPHLTDYRQAVEQLYGGLRPYLDRPYALFGHSMGGLLAYGLAAAARRHGDRTPARLLVSGCGGPGTAPAKPGRSDWSDQELVADLRQMGGTPEAVLTDPDLLGVILPVLRADYAICDSFRRPDGPLLDCPVSVLGGEDDIYSIDDLRLWSAVTRSTTSVRTFPGGHFYLSEESAGPLLAAVKADLADTA</sequence>
<dbReference type="InterPro" id="IPR012223">
    <property type="entry name" value="TEII"/>
</dbReference>
<organism evidence="3 4">
    <name type="scientific">Kitasatospora cystarginea</name>
    <dbReference type="NCBI Taxonomy" id="58350"/>
    <lineage>
        <taxon>Bacteria</taxon>
        <taxon>Bacillati</taxon>
        <taxon>Actinomycetota</taxon>
        <taxon>Actinomycetes</taxon>
        <taxon>Kitasatosporales</taxon>
        <taxon>Streptomycetaceae</taxon>
        <taxon>Kitasatospora</taxon>
    </lineage>
</organism>
<evidence type="ECO:0000313" key="4">
    <source>
        <dbReference type="Proteomes" id="UP001500305"/>
    </source>
</evidence>
<feature type="domain" description="Thioesterase" evidence="2">
    <location>
        <begin position="30"/>
        <end position="245"/>
    </location>
</feature>
<evidence type="ECO:0000313" key="3">
    <source>
        <dbReference type="EMBL" id="GAA2244856.1"/>
    </source>
</evidence>
<dbReference type="PANTHER" id="PTHR11487:SF0">
    <property type="entry name" value="S-ACYL FATTY ACID SYNTHASE THIOESTERASE, MEDIUM CHAIN"/>
    <property type="match status" value="1"/>
</dbReference>
<keyword evidence="4" id="KW-1185">Reference proteome</keyword>
<dbReference type="EMBL" id="BAAATR010000010">
    <property type="protein sequence ID" value="GAA2244856.1"/>
    <property type="molecule type" value="Genomic_DNA"/>
</dbReference>